<keyword evidence="2" id="KW-1185">Reference proteome</keyword>
<reference evidence="1" key="1">
    <citation type="submission" date="2023-07" db="EMBL/GenBank/DDBJ databases">
        <authorList>
            <person name="Stuckert A."/>
        </authorList>
    </citation>
    <scope>NUCLEOTIDE SEQUENCE</scope>
</reference>
<comment type="caution">
    <text evidence="1">The sequence shown here is derived from an EMBL/GenBank/DDBJ whole genome shotgun (WGS) entry which is preliminary data.</text>
</comment>
<sequence>MIPANWKAVLGMHDCANVTYPPRENRFIDQIVINPHYNRRTKDSDIVMMHLELQVNYTGIGTFGSVDRDQVLLENEISITNKLVGKGKHEVDLHQQMTWLPKPSLIVETLH</sequence>
<feature type="non-terminal residue" evidence="1">
    <location>
        <position position="111"/>
    </location>
</feature>
<accession>A0ABN9MH73</accession>
<name>A0ABN9MH73_9NEOB</name>
<dbReference type="InterPro" id="IPR009003">
    <property type="entry name" value="Peptidase_S1_PA"/>
</dbReference>
<dbReference type="EMBL" id="CAUEEQ010068941">
    <property type="protein sequence ID" value="CAJ0965665.1"/>
    <property type="molecule type" value="Genomic_DNA"/>
</dbReference>
<evidence type="ECO:0000313" key="1">
    <source>
        <dbReference type="EMBL" id="CAJ0965665.1"/>
    </source>
</evidence>
<protein>
    <submittedName>
        <fullName evidence="1">Uncharacterized protein</fullName>
    </submittedName>
</protein>
<evidence type="ECO:0000313" key="2">
    <source>
        <dbReference type="Proteomes" id="UP001176940"/>
    </source>
</evidence>
<organism evidence="1 2">
    <name type="scientific">Ranitomeya imitator</name>
    <name type="common">mimic poison frog</name>
    <dbReference type="NCBI Taxonomy" id="111125"/>
    <lineage>
        <taxon>Eukaryota</taxon>
        <taxon>Metazoa</taxon>
        <taxon>Chordata</taxon>
        <taxon>Craniata</taxon>
        <taxon>Vertebrata</taxon>
        <taxon>Euteleostomi</taxon>
        <taxon>Amphibia</taxon>
        <taxon>Batrachia</taxon>
        <taxon>Anura</taxon>
        <taxon>Neobatrachia</taxon>
        <taxon>Hyloidea</taxon>
        <taxon>Dendrobatidae</taxon>
        <taxon>Dendrobatinae</taxon>
        <taxon>Ranitomeya</taxon>
    </lineage>
</organism>
<dbReference type="SUPFAM" id="SSF50494">
    <property type="entry name" value="Trypsin-like serine proteases"/>
    <property type="match status" value="1"/>
</dbReference>
<gene>
    <name evidence="1" type="ORF">RIMI_LOCUS20513629</name>
</gene>
<dbReference type="Gene3D" id="2.40.10.10">
    <property type="entry name" value="Trypsin-like serine proteases"/>
    <property type="match status" value="1"/>
</dbReference>
<proteinExistence type="predicted"/>
<dbReference type="InterPro" id="IPR043504">
    <property type="entry name" value="Peptidase_S1_PA_chymotrypsin"/>
</dbReference>
<dbReference type="Proteomes" id="UP001176940">
    <property type="component" value="Unassembled WGS sequence"/>
</dbReference>